<accession>A0A1Y1X3Q9</accession>
<keyword evidence="2" id="KW-1133">Transmembrane helix</keyword>
<feature type="region of interest" description="Disordered" evidence="1">
    <location>
        <begin position="89"/>
        <end position="110"/>
    </location>
</feature>
<organism evidence="3 4">
    <name type="scientific">Anaeromyces robustus</name>
    <dbReference type="NCBI Taxonomy" id="1754192"/>
    <lineage>
        <taxon>Eukaryota</taxon>
        <taxon>Fungi</taxon>
        <taxon>Fungi incertae sedis</taxon>
        <taxon>Chytridiomycota</taxon>
        <taxon>Chytridiomycota incertae sedis</taxon>
        <taxon>Neocallimastigomycetes</taxon>
        <taxon>Neocallimastigales</taxon>
        <taxon>Neocallimastigaceae</taxon>
        <taxon>Anaeromyces</taxon>
    </lineage>
</organism>
<dbReference type="EMBL" id="MCFG01000145">
    <property type="protein sequence ID" value="ORX80441.1"/>
    <property type="molecule type" value="Genomic_DNA"/>
</dbReference>
<gene>
    <name evidence="3" type="ORF">BCR32DRAFT_327700</name>
</gene>
<protein>
    <submittedName>
        <fullName evidence="3">Uncharacterized protein</fullName>
    </submittedName>
</protein>
<reference evidence="3 4" key="2">
    <citation type="submission" date="2016-08" db="EMBL/GenBank/DDBJ databases">
        <title>Pervasive Adenine N6-methylation of Active Genes in Fungi.</title>
        <authorList>
            <consortium name="DOE Joint Genome Institute"/>
            <person name="Mondo S.J."/>
            <person name="Dannebaum R.O."/>
            <person name="Kuo R.C."/>
            <person name="Labutti K."/>
            <person name="Haridas S."/>
            <person name="Kuo A."/>
            <person name="Salamov A."/>
            <person name="Ahrendt S.R."/>
            <person name="Lipzen A."/>
            <person name="Sullivan W."/>
            <person name="Andreopoulos W.B."/>
            <person name="Clum A."/>
            <person name="Lindquist E."/>
            <person name="Daum C."/>
            <person name="Ramamoorthy G.K."/>
            <person name="Gryganskyi A."/>
            <person name="Culley D."/>
            <person name="Magnuson J.K."/>
            <person name="James T.Y."/>
            <person name="O'Malley M.A."/>
            <person name="Stajich J.E."/>
            <person name="Spatafora J.W."/>
            <person name="Visel A."/>
            <person name="Grigoriev I.V."/>
        </authorList>
    </citation>
    <scope>NUCLEOTIDE SEQUENCE [LARGE SCALE GENOMIC DNA]</scope>
    <source>
        <strain evidence="3 4">S4</strain>
    </source>
</reference>
<dbReference type="Proteomes" id="UP000193944">
    <property type="component" value="Unassembled WGS sequence"/>
</dbReference>
<sequence length="800" mass="88721">MSQPRIVALVNGEFNDGNLTGDMGTSGTNNNSIINTSTDPNGNNIPPSTDSDNKVDVGVIQQTYETIYSTSISPTSTTDVQPTIGQVSMTSQITKRPTNPTNTNFDKTLEPTKKSPSLSIILGIGSIAALLIIALILFMFLKKRKRNNNNVLDNKKADKSETEYQIGSEFLKTDNHLTLPFGDSIRESSLTSDVISESVFYKNNANVIGSYGEIIKVDENNKMIGDGINIKIDSNNRYNINNEINNNNILNLNIDGNNVPHASSKEFLLADQKTESNSDNNYCLDVKFETPTLDIAFPKPTHKASSSISGGWYNNENSETNEANKGRYFVNNNLMRPELALAANEILNIEGLNNDENEVTKKDGKIYLKKKDDSLPRPSFSMKQTPMSNVSTAGSNSSIASSDDVIRHSPQTNLTPKKSILKKNSTPRSYNKSNRSNSDASNNTLSRNTSIKKATIGGSSITMNKSNNNISSGNLSNMSTSSNAVLSSNNSINGEEPELSSFHSLSRGNTINSSTTSASNMTAVRLPPVLSAFHHALPTPPTPTSARLFGTDGDYLYGHPINEELMVPDILTNAIGDRDVYNQEGRNLAGPYCTIRRNKNRNPRRFGSDNDDTLASRPEPLGRKTSTHRRNRSQDFTHGNDKLEYFNTKHSYKQDDFNDKENQQINIRKDNYVKPNRTTTSNLHHSKTLPRSYGSSRKYNDDNSIVYSKKVPNIPSLDNLKSKIKHENESDNKVGKDRIKRNSMEAEILVQFSNIPLTCFEEDLLKISITDKDKSQDINSVLCILKEERKLLDQVMLKTP</sequence>
<feature type="compositionally biased region" description="Polar residues" evidence="1">
    <location>
        <begin position="484"/>
        <end position="493"/>
    </location>
</feature>
<evidence type="ECO:0000313" key="3">
    <source>
        <dbReference type="EMBL" id="ORX80441.1"/>
    </source>
</evidence>
<feature type="transmembrane region" description="Helical" evidence="2">
    <location>
        <begin position="118"/>
        <end position="141"/>
    </location>
</feature>
<keyword evidence="2" id="KW-0812">Transmembrane</keyword>
<feature type="compositionally biased region" description="Low complexity" evidence="1">
    <location>
        <begin position="390"/>
        <end position="403"/>
    </location>
</feature>
<feature type="compositionally biased region" description="Polar residues" evidence="1">
    <location>
        <begin position="39"/>
        <end position="50"/>
    </location>
</feature>
<feature type="region of interest" description="Disordered" evidence="1">
    <location>
        <begin position="593"/>
        <end position="642"/>
    </location>
</feature>
<proteinExistence type="predicted"/>
<dbReference type="STRING" id="1754192.A0A1Y1X3Q9"/>
<feature type="region of interest" description="Disordered" evidence="1">
    <location>
        <begin position="33"/>
        <end position="54"/>
    </location>
</feature>
<keyword evidence="2" id="KW-0472">Membrane</keyword>
<comment type="caution">
    <text evidence="3">The sequence shown here is derived from an EMBL/GenBank/DDBJ whole genome shotgun (WGS) entry which is preliminary data.</text>
</comment>
<feature type="region of interest" description="Disordered" evidence="1">
    <location>
        <begin position="674"/>
        <end position="697"/>
    </location>
</feature>
<feature type="compositionally biased region" description="Polar residues" evidence="1">
    <location>
        <begin position="89"/>
        <end position="106"/>
    </location>
</feature>
<dbReference type="OrthoDB" id="2154575at2759"/>
<feature type="compositionally biased region" description="Basic and acidic residues" evidence="1">
    <location>
        <begin position="632"/>
        <end position="642"/>
    </location>
</feature>
<name>A0A1Y1X3Q9_9FUNG</name>
<evidence type="ECO:0000313" key="4">
    <source>
        <dbReference type="Proteomes" id="UP000193944"/>
    </source>
</evidence>
<reference evidence="3 4" key="1">
    <citation type="submission" date="2016-08" db="EMBL/GenBank/DDBJ databases">
        <title>A Parts List for Fungal Cellulosomes Revealed by Comparative Genomics.</title>
        <authorList>
            <consortium name="DOE Joint Genome Institute"/>
            <person name="Haitjema C.H."/>
            <person name="Gilmore S.P."/>
            <person name="Henske J.K."/>
            <person name="Solomon K.V."/>
            <person name="De Groot R."/>
            <person name="Kuo A."/>
            <person name="Mondo S.J."/>
            <person name="Salamov A.A."/>
            <person name="Labutti K."/>
            <person name="Zhao Z."/>
            <person name="Chiniquy J."/>
            <person name="Barry K."/>
            <person name="Brewer H.M."/>
            <person name="Purvine S.O."/>
            <person name="Wright A.T."/>
            <person name="Boxma B."/>
            <person name="Van Alen T."/>
            <person name="Hackstein J.H."/>
            <person name="Baker S.E."/>
            <person name="Grigoriev I.V."/>
            <person name="O'Malley M.A."/>
        </authorList>
    </citation>
    <scope>NUCLEOTIDE SEQUENCE [LARGE SCALE GENOMIC DNA]</scope>
    <source>
        <strain evidence="3 4">S4</strain>
    </source>
</reference>
<feature type="region of interest" description="Disordered" evidence="1">
    <location>
        <begin position="369"/>
        <end position="507"/>
    </location>
</feature>
<evidence type="ECO:0000256" key="1">
    <source>
        <dbReference type="SAM" id="MobiDB-lite"/>
    </source>
</evidence>
<evidence type="ECO:0000256" key="2">
    <source>
        <dbReference type="SAM" id="Phobius"/>
    </source>
</evidence>
<dbReference type="AlphaFoldDB" id="A0A1Y1X3Q9"/>
<keyword evidence="4" id="KW-1185">Reference proteome</keyword>
<feature type="compositionally biased region" description="Polar residues" evidence="1">
    <location>
        <begin position="409"/>
        <end position="463"/>
    </location>
</feature>
<feature type="compositionally biased region" description="Low complexity" evidence="1">
    <location>
        <begin position="464"/>
        <end position="483"/>
    </location>
</feature>